<comment type="caution">
    <text evidence="1">The sequence shown here is derived from an EMBL/GenBank/DDBJ whole genome shotgun (WGS) entry which is preliminary data.</text>
</comment>
<reference evidence="1" key="1">
    <citation type="submission" date="2020-05" db="EMBL/GenBank/DDBJ databases">
        <authorList>
            <person name="Rincon C."/>
            <person name="Sanders R I."/>
            <person name="Robbins C."/>
            <person name="Chaturvedi A."/>
        </authorList>
    </citation>
    <scope>NUCLEOTIDE SEQUENCE</scope>
    <source>
        <strain evidence="1">CHB12</strain>
    </source>
</reference>
<organism evidence="1 2">
    <name type="scientific">Rhizophagus irregularis</name>
    <dbReference type="NCBI Taxonomy" id="588596"/>
    <lineage>
        <taxon>Eukaryota</taxon>
        <taxon>Fungi</taxon>
        <taxon>Fungi incertae sedis</taxon>
        <taxon>Mucoromycota</taxon>
        <taxon>Glomeromycotina</taxon>
        <taxon>Glomeromycetes</taxon>
        <taxon>Glomerales</taxon>
        <taxon>Glomeraceae</taxon>
        <taxon>Rhizophagus</taxon>
    </lineage>
</organism>
<gene>
    <name evidence="1" type="ORF">CHRIB12_LOCUS18326</name>
</gene>
<sequence>MSSKNDHEQRTPYVQRINLSNMRSRSKPQKLCPDCTKEMNDCNKIEKVIDNFHENPIKQNKVNQFSIFNAKFTLNKELEYIFRNLHYFEIVNVYQKIRIDSGGKRIKKKPPKHCQNCKETNDCVKLFLNKTNRLEGIVGNFRKNPPKKTNKISVFRAKFTLNSVPCELEYDLSCFTLESLQKLADFTTQNFNNKKNSALCELENVSH</sequence>
<protein>
    <submittedName>
        <fullName evidence="1">Uncharacterized protein</fullName>
    </submittedName>
</protein>
<dbReference type="OrthoDB" id="10270757at2759"/>
<evidence type="ECO:0000313" key="2">
    <source>
        <dbReference type="Proteomes" id="UP000684084"/>
    </source>
</evidence>
<accession>A0A915ZQF0</accession>
<dbReference type="VEuPathDB" id="FungiDB:RhiirFUN_025465"/>
<dbReference type="Proteomes" id="UP000684084">
    <property type="component" value="Unassembled WGS sequence"/>
</dbReference>
<name>A0A915ZQF0_9GLOM</name>
<proteinExistence type="predicted"/>
<evidence type="ECO:0000313" key="1">
    <source>
        <dbReference type="EMBL" id="CAB5383240.1"/>
    </source>
</evidence>
<dbReference type="EMBL" id="CAGKOT010000048">
    <property type="protein sequence ID" value="CAB5383240.1"/>
    <property type="molecule type" value="Genomic_DNA"/>
</dbReference>
<dbReference type="AlphaFoldDB" id="A0A915ZQF0"/>